<gene>
    <name evidence="2" type="ordered locus">CA_C2078</name>
</gene>
<dbReference type="OrthoDB" id="2111373at2"/>
<proteinExistence type="predicted"/>
<feature type="transmembrane region" description="Helical" evidence="1">
    <location>
        <begin position="44"/>
        <end position="71"/>
    </location>
</feature>
<name>Q97HD4_CLOAB</name>
<dbReference type="STRING" id="272562.CA_C2078"/>
<keyword evidence="1" id="KW-1133">Transmembrane helix</keyword>
<dbReference type="KEGG" id="cac:CA_C2078"/>
<evidence type="ECO:0000256" key="1">
    <source>
        <dbReference type="SAM" id="Phobius"/>
    </source>
</evidence>
<dbReference type="RefSeq" id="WP_010965378.1">
    <property type="nucleotide sequence ID" value="NC_003030.1"/>
</dbReference>
<dbReference type="EMBL" id="AE001437">
    <property type="protein sequence ID" value="AAK80037.1"/>
    <property type="molecule type" value="Genomic_DNA"/>
</dbReference>
<dbReference type="PIR" id="B97156">
    <property type="entry name" value="B97156"/>
</dbReference>
<dbReference type="PATRIC" id="fig|272562.8.peg.2282"/>
<evidence type="ECO:0000313" key="3">
    <source>
        <dbReference type="Proteomes" id="UP000000814"/>
    </source>
</evidence>
<dbReference type="AlphaFoldDB" id="Q97HD4"/>
<keyword evidence="1" id="KW-0812">Transmembrane</keyword>
<reference evidence="2 3" key="1">
    <citation type="journal article" date="2001" name="J. Bacteriol.">
        <title>Genome sequence and comparative analysis of the solvent-producing bacterium Clostridium acetobutylicum.</title>
        <authorList>
            <person name="Nolling J."/>
            <person name="Breton G."/>
            <person name="Omelchenko M.V."/>
            <person name="Makarova K.S."/>
            <person name="Zeng Q."/>
            <person name="Gibson R."/>
            <person name="Lee H.M."/>
            <person name="Dubois J."/>
            <person name="Qiu D."/>
            <person name="Hitti J."/>
            <person name="Wolf Y.I."/>
            <person name="Tatusov R.L."/>
            <person name="Sabathe F."/>
            <person name="Doucette-Stamm L."/>
            <person name="Soucaille P."/>
            <person name="Daly M.J."/>
            <person name="Bennett G.N."/>
            <person name="Koonin E.V."/>
            <person name="Smith D.R."/>
        </authorList>
    </citation>
    <scope>NUCLEOTIDE SEQUENCE [LARGE SCALE GENOMIC DNA]</scope>
    <source>
        <strain evidence="3">ATCC 824 / DSM 792 / JCM 1419 / LMG 5710 / VKM B-1787</strain>
    </source>
</reference>
<evidence type="ECO:0000313" key="2">
    <source>
        <dbReference type="EMBL" id="AAK80037.1"/>
    </source>
</evidence>
<accession>Q97HD4</accession>
<dbReference type="eggNOG" id="COG1253">
    <property type="taxonomic scope" value="Bacteria"/>
</dbReference>
<dbReference type="HOGENOM" id="CLU_096497_0_0_9"/>
<keyword evidence="3" id="KW-1185">Reference proteome</keyword>
<sequence>MSKNKKGNSRDMHKWLLKIFIWSITISSSVSLLSDLLLRRVNLLVAFILLICIIFIGIVFDIIGISVATAVETPFHAMAAKKIHGSSIAIKLIRNSDKVATFCNDVIGDICGIVSGTMGALITDKLLQQMLNKNIPSEALSAMVGGMIAAGTILGKAIGKTYGINNSRKIVTRVSKILYLVQKDR</sequence>
<feature type="transmembrane region" description="Helical" evidence="1">
    <location>
        <begin position="20"/>
        <end position="38"/>
    </location>
</feature>
<organism evidence="2 3">
    <name type="scientific">Clostridium acetobutylicum (strain ATCC 824 / DSM 792 / JCM 1419 / IAM 19013 / LMG 5710 / NBRC 13948 / NRRL B-527 / VKM B-1787 / 2291 / W)</name>
    <dbReference type="NCBI Taxonomy" id="272562"/>
    <lineage>
        <taxon>Bacteria</taxon>
        <taxon>Bacillati</taxon>
        <taxon>Bacillota</taxon>
        <taxon>Clostridia</taxon>
        <taxon>Eubacteriales</taxon>
        <taxon>Clostridiaceae</taxon>
        <taxon>Clostridium</taxon>
    </lineage>
</organism>
<dbReference type="GeneID" id="44998560"/>
<protein>
    <submittedName>
        <fullName evidence="2">Predicted membrane protein</fullName>
    </submittedName>
</protein>
<keyword evidence="1" id="KW-0472">Membrane</keyword>
<dbReference type="Proteomes" id="UP000000814">
    <property type="component" value="Chromosome"/>
</dbReference>